<dbReference type="HOGENOM" id="CLU_083094_0_0_1"/>
<proteinExistence type="predicted"/>
<dbReference type="AlphaFoldDB" id="A0A015M882"/>
<dbReference type="Proteomes" id="UP000022910">
    <property type="component" value="Unassembled WGS sequence"/>
</dbReference>
<keyword evidence="2" id="KW-1185">Reference proteome</keyword>
<sequence length="211" mass="24772">MKVVLSEKEKEVFLDRMAELKRTGCRNPFVKMSEFLVTSRKEGPYNARQLCHYWRNYLDPGVCQVSLNDEEKQFIEDWIVLNKSGNGGIEWKKLRQDLKNQFGFFRSENKIKNYWYSKQRSRKGTNNGTIMSNTIKISTLTTPIAHSYPFGLHQPQNQPSLPHISYIFNNNNDPTLQLPRLLHYQQNLSTLPTFYPRLIQEPKLPILPPNI</sequence>
<reference evidence="1 2" key="1">
    <citation type="submission" date="2014-02" db="EMBL/GenBank/DDBJ databases">
        <title>Single nucleus genome sequencing reveals high similarity among nuclei of an endomycorrhizal fungus.</title>
        <authorList>
            <person name="Lin K."/>
            <person name="Geurts R."/>
            <person name="Zhang Z."/>
            <person name="Limpens E."/>
            <person name="Saunders D.G."/>
            <person name="Mu D."/>
            <person name="Pang E."/>
            <person name="Cao H."/>
            <person name="Cha H."/>
            <person name="Lin T."/>
            <person name="Zhou Q."/>
            <person name="Shang Y."/>
            <person name="Li Y."/>
            <person name="Ivanov S."/>
            <person name="Sharma T."/>
            <person name="Velzen R.V."/>
            <person name="Ruijter N.D."/>
            <person name="Aanen D.K."/>
            <person name="Win J."/>
            <person name="Kamoun S."/>
            <person name="Bisseling T."/>
            <person name="Huang S."/>
        </authorList>
    </citation>
    <scope>NUCLEOTIDE SEQUENCE [LARGE SCALE GENOMIC DNA]</scope>
    <source>
        <strain evidence="2">DAOM197198w</strain>
    </source>
</reference>
<name>A0A015M882_RHIIW</name>
<dbReference type="OrthoDB" id="2304673at2759"/>
<accession>A0A015M882</accession>
<protein>
    <recommendedName>
        <fullName evidence="3">HTH myb-type domain-containing protein</fullName>
    </recommendedName>
</protein>
<evidence type="ECO:0008006" key="3">
    <source>
        <dbReference type="Google" id="ProtNLM"/>
    </source>
</evidence>
<gene>
    <name evidence="1" type="ORF">RirG_155810</name>
</gene>
<dbReference type="EMBL" id="JEMT01024154">
    <property type="protein sequence ID" value="EXX63063.1"/>
    <property type="molecule type" value="Genomic_DNA"/>
</dbReference>
<evidence type="ECO:0000313" key="1">
    <source>
        <dbReference type="EMBL" id="EXX63063.1"/>
    </source>
</evidence>
<organism evidence="1 2">
    <name type="scientific">Rhizophagus irregularis (strain DAOM 197198w)</name>
    <name type="common">Glomus intraradices</name>
    <dbReference type="NCBI Taxonomy" id="1432141"/>
    <lineage>
        <taxon>Eukaryota</taxon>
        <taxon>Fungi</taxon>
        <taxon>Fungi incertae sedis</taxon>
        <taxon>Mucoromycota</taxon>
        <taxon>Glomeromycotina</taxon>
        <taxon>Glomeromycetes</taxon>
        <taxon>Glomerales</taxon>
        <taxon>Glomeraceae</taxon>
        <taxon>Rhizophagus</taxon>
    </lineage>
</organism>
<comment type="caution">
    <text evidence="1">The sequence shown here is derived from an EMBL/GenBank/DDBJ whole genome shotgun (WGS) entry which is preliminary data.</text>
</comment>
<evidence type="ECO:0000313" key="2">
    <source>
        <dbReference type="Proteomes" id="UP000022910"/>
    </source>
</evidence>